<proteinExistence type="predicted"/>
<feature type="chain" id="PRO_5046345525" description="NEAT domain-containing protein" evidence="1">
    <location>
        <begin position="25"/>
        <end position="136"/>
    </location>
</feature>
<accession>A0ABS1JCS9</accession>
<name>A0ABS1JCS9_9BACL</name>
<organism evidence="2 3">
    <name type="scientific">Tumebacillus amylolyticus</name>
    <dbReference type="NCBI Taxonomy" id="2801339"/>
    <lineage>
        <taxon>Bacteria</taxon>
        <taxon>Bacillati</taxon>
        <taxon>Bacillota</taxon>
        <taxon>Bacilli</taxon>
        <taxon>Bacillales</taxon>
        <taxon>Alicyclobacillaceae</taxon>
        <taxon>Tumebacillus</taxon>
    </lineage>
</organism>
<protein>
    <recommendedName>
        <fullName evidence="4">NEAT domain-containing protein</fullName>
    </recommendedName>
</protein>
<evidence type="ECO:0000313" key="3">
    <source>
        <dbReference type="Proteomes" id="UP000602284"/>
    </source>
</evidence>
<comment type="caution">
    <text evidence="2">The sequence shown here is derived from an EMBL/GenBank/DDBJ whole genome shotgun (WGS) entry which is preliminary data.</text>
</comment>
<evidence type="ECO:0000256" key="1">
    <source>
        <dbReference type="SAM" id="SignalP"/>
    </source>
</evidence>
<keyword evidence="1" id="KW-0732">Signal</keyword>
<reference evidence="2 3" key="1">
    <citation type="submission" date="2021-01" db="EMBL/GenBank/DDBJ databases">
        <title>Tumebacillus sp. strain ITR2 16S ribosomal RNA gene Genome sequencing and assembly.</title>
        <authorList>
            <person name="Kang M."/>
        </authorList>
    </citation>
    <scope>NUCLEOTIDE SEQUENCE [LARGE SCALE GENOMIC DNA]</scope>
    <source>
        <strain evidence="2 3">ITR2</strain>
    </source>
</reference>
<dbReference type="Proteomes" id="UP000602284">
    <property type="component" value="Unassembled WGS sequence"/>
</dbReference>
<feature type="signal peptide" evidence="1">
    <location>
        <begin position="1"/>
        <end position="24"/>
    </location>
</feature>
<dbReference type="RefSeq" id="WP_201636732.1">
    <property type="nucleotide sequence ID" value="NZ_JAEQNB010000005.1"/>
</dbReference>
<keyword evidence="3" id="KW-1185">Reference proteome</keyword>
<evidence type="ECO:0000313" key="2">
    <source>
        <dbReference type="EMBL" id="MBL0388089.1"/>
    </source>
</evidence>
<evidence type="ECO:0008006" key="4">
    <source>
        <dbReference type="Google" id="ProtNLM"/>
    </source>
</evidence>
<sequence>MKKWLVSFAVLGMILASTPMASMAATTVSAQSTAELDTAQAPVTFGFVLQGYETRDMITIQVAVDESVKASTFQNVATSLVKYELVDSNDQVVASFYNQGYGTQDHLFYNVTAGTYTVRITNMTADTVGGETYMNW</sequence>
<gene>
    <name evidence="2" type="ORF">JJB07_15835</name>
</gene>
<dbReference type="EMBL" id="JAEQNB010000005">
    <property type="protein sequence ID" value="MBL0388089.1"/>
    <property type="molecule type" value="Genomic_DNA"/>
</dbReference>